<organism evidence="1 2">
    <name type="scientific">Symbiodinium microadriaticum</name>
    <name type="common">Dinoflagellate</name>
    <name type="synonym">Zooxanthella microadriatica</name>
    <dbReference type="NCBI Taxonomy" id="2951"/>
    <lineage>
        <taxon>Eukaryota</taxon>
        <taxon>Sar</taxon>
        <taxon>Alveolata</taxon>
        <taxon>Dinophyceae</taxon>
        <taxon>Suessiales</taxon>
        <taxon>Symbiodiniaceae</taxon>
        <taxon>Symbiodinium</taxon>
    </lineage>
</organism>
<keyword evidence="2" id="KW-1185">Reference proteome</keyword>
<protein>
    <submittedName>
        <fullName evidence="1">Uncharacterized protein</fullName>
    </submittedName>
</protein>
<dbReference type="AlphaFoldDB" id="A0A1Q9CT60"/>
<gene>
    <name evidence="1" type="ORF">AK812_SmicGene32803</name>
</gene>
<proteinExistence type="predicted"/>
<name>A0A1Q9CT60_SYMMI</name>
<sequence length="114" mass="12694">MQEVSDGKGEEKGVNQKQGVLRFCVTLSYPARIRLVMVSDILLDCIEEIDPAAKGQMADAIEERRARDERHGKPGRLCYTCADLSVRQLFAEPGNLGSYTLSIIRTQPGQKEIL</sequence>
<evidence type="ECO:0000313" key="1">
    <source>
        <dbReference type="EMBL" id="OLP86119.1"/>
    </source>
</evidence>
<accession>A0A1Q9CT60</accession>
<dbReference type="Proteomes" id="UP000186817">
    <property type="component" value="Unassembled WGS sequence"/>
</dbReference>
<dbReference type="EMBL" id="LSRX01000935">
    <property type="protein sequence ID" value="OLP86119.1"/>
    <property type="molecule type" value="Genomic_DNA"/>
</dbReference>
<reference evidence="1 2" key="1">
    <citation type="submission" date="2016-02" db="EMBL/GenBank/DDBJ databases">
        <title>Genome analysis of coral dinoflagellate symbionts highlights evolutionary adaptations to a symbiotic lifestyle.</title>
        <authorList>
            <person name="Aranda M."/>
            <person name="Li Y."/>
            <person name="Liew Y.J."/>
            <person name="Baumgarten S."/>
            <person name="Simakov O."/>
            <person name="Wilson M."/>
            <person name="Piel J."/>
            <person name="Ashoor H."/>
            <person name="Bougouffa S."/>
            <person name="Bajic V.B."/>
            <person name="Ryu T."/>
            <person name="Ravasi T."/>
            <person name="Bayer T."/>
            <person name="Micklem G."/>
            <person name="Kim H."/>
            <person name="Bhak J."/>
            <person name="Lajeunesse T.C."/>
            <person name="Voolstra C.R."/>
        </authorList>
    </citation>
    <scope>NUCLEOTIDE SEQUENCE [LARGE SCALE GENOMIC DNA]</scope>
    <source>
        <strain evidence="1 2">CCMP2467</strain>
    </source>
</reference>
<evidence type="ECO:0000313" key="2">
    <source>
        <dbReference type="Proteomes" id="UP000186817"/>
    </source>
</evidence>
<comment type="caution">
    <text evidence="1">The sequence shown here is derived from an EMBL/GenBank/DDBJ whole genome shotgun (WGS) entry which is preliminary data.</text>
</comment>